<sequence length="151" mass="16843">MVKLFCAIVGAAGSAFSVRVDESDSVDDLQEAIWEKIKEMFIHDDKFWSVVASRLQLFLAKTEGGAWLQDDDDLDKMLQNKVDTSKMKKLRGSWKLNKPDLFGPDVSLGEDVVHVLVVVPKDENDRSAAMALGVAPSLPPTTIHRHPERLK</sequence>
<keyword evidence="3" id="KW-0964">Secreted</keyword>
<accession>A0A9W6U598</accession>
<protein>
    <submittedName>
        <fullName evidence="6">Unnamed protein product</fullName>
    </submittedName>
</protein>
<gene>
    <name evidence="6" type="ORF">Plil01_001052300</name>
</gene>
<comment type="caution">
    <text evidence="6">The sequence shown here is derived from an EMBL/GenBank/DDBJ whole genome shotgun (WGS) entry which is preliminary data.</text>
</comment>
<feature type="chain" id="PRO_5040770724" evidence="4">
    <location>
        <begin position="18"/>
        <end position="151"/>
    </location>
</feature>
<feature type="domain" description="Crinkler effector protein N-terminal" evidence="5">
    <location>
        <begin position="2"/>
        <end position="118"/>
    </location>
</feature>
<dbReference type="AlphaFoldDB" id="A0A9W6U598"/>
<feature type="signal peptide" evidence="4">
    <location>
        <begin position="1"/>
        <end position="17"/>
    </location>
</feature>
<evidence type="ECO:0000313" key="6">
    <source>
        <dbReference type="EMBL" id="GMF25461.1"/>
    </source>
</evidence>
<dbReference type="GO" id="GO:0005576">
    <property type="term" value="C:extracellular region"/>
    <property type="evidence" value="ECO:0007669"/>
    <property type="project" value="UniProtKB-SubCell"/>
</dbReference>
<dbReference type="InterPro" id="IPR045379">
    <property type="entry name" value="Crinkler_N"/>
</dbReference>
<evidence type="ECO:0000259" key="5">
    <source>
        <dbReference type="Pfam" id="PF20147"/>
    </source>
</evidence>
<comment type="subcellular location">
    <subcellularLocation>
        <location evidence="1">Host cell</location>
    </subcellularLocation>
    <subcellularLocation>
        <location evidence="2">Secreted</location>
    </subcellularLocation>
</comment>
<dbReference type="OrthoDB" id="126296at2759"/>
<evidence type="ECO:0000256" key="1">
    <source>
        <dbReference type="ARBA" id="ARBA00004340"/>
    </source>
</evidence>
<name>A0A9W6U598_9STRA</name>
<dbReference type="EMBL" id="BSXW01000555">
    <property type="protein sequence ID" value="GMF25461.1"/>
    <property type="molecule type" value="Genomic_DNA"/>
</dbReference>
<dbReference type="Pfam" id="PF20147">
    <property type="entry name" value="Crinkler"/>
    <property type="match status" value="1"/>
</dbReference>
<evidence type="ECO:0000256" key="4">
    <source>
        <dbReference type="SAM" id="SignalP"/>
    </source>
</evidence>
<evidence type="ECO:0000256" key="2">
    <source>
        <dbReference type="ARBA" id="ARBA00004613"/>
    </source>
</evidence>
<dbReference type="GO" id="GO:0043657">
    <property type="term" value="C:host cell"/>
    <property type="evidence" value="ECO:0007669"/>
    <property type="project" value="UniProtKB-SubCell"/>
</dbReference>
<dbReference type="Proteomes" id="UP001165083">
    <property type="component" value="Unassembled WGS sequence"/>
</dbReference>
<evidence type="ECO:0000313" key="7">
    <source>
        <dbReference type="Proteomes" id="UP001165083"/>
    </source>
</evidence>
<evidence type="ECO:0000256" key="3">
    <source>
        <dbReference type="ARBA" id="ARBA00022525"/>
    </source>
</evidence>
<keyword evidence="4" id="KW-0732">Signal</keyword>
<reference evidence="6" key="1">
    <citation type="submission" date="2023-04" db="EMBL/GenBank/DDBJ databases">
        <title>Phytophthora lilii NBRC 32176.</title>
        <authorList>
            <person name="Ichikawa N."/>
            <person name="Sato H."/>
            <person name="Tonouchi N."/>
        </authorList>
    </citation>
    <scope>NUCLEOTIDE SEQUENCE</scope>
    <source>
        <strain evidence="6">NBRC 32176</strain>
    </source>
</reference>
<proteinExistence type="predicted"/>
<organism evidence="6 7">
    <name type="scientific">Phytophthora lilii</name>
    <dbReference type="NCBI Taxonomy" id="2077276"/>
    <lineage>
        <taxon>Eukaryota</taxon>
        <taxon>Sar</taxon>
        <taxon>Stramenopiles</taxon>
        <taxon>Oomycota</taxon>
        <taxon>Peronosporomycetes</taxon>
        <taxon>Peronosporales</taxon>
        <taxon>Peronosporaceae</taxon>
        <taxon>Phytophthora</taxon>
    </lineage>
</organism>
<keyword evidence="7" id="KW-1185">Reference proteome</keyword>